<evidence type="ECO:0000256" key="1">
    <source>
        <dbReference type="SAM" id="Phobius"/>
    </source>
</evidence>
<evidence type="ECO:0000313" key="3">
    <source>
        <dbReference type="Proteomes" id="UP001240678"/>
    </source>
</evidence>
<keyword evidence="1" id="KW-1133">Transmembrane helix</keyword>
<organism evidence="2 3">
    <name type="scientific">Colletotrichum costaricense</name>
    <dbReference type="NCBI Taxonomy" id="1209916"/>
    <lineage>
        <taxon>Eukaryota</taxon>
        <taxon>Fungi</taxon>
        <taxon>Dikarya</taxon>
        <taxon>Ascomycota</taxon>
        <taxon>Pezizomycotina</taxon>
        <taxon>Sordariomycetes</taxon>
        <taxon>Hypocreomycetidae</taxon>
        <taxon>Glomerellales</taxon>
        <taxon>Glomerellaceae</taxon>
        <taxon>Colletotrichum</taxon>
        <taxon>Colletotrichum acutatum species complex</taxon>
    </lineage>
</organism>
<keyword evidence="1" id="KW-0812">Transmembrane</keyword>
<dbReference type="EMBL" id="MOOE01000008">
    <property type="protein sequence ID" value="KAK1525643.1"/>
    <property type="molecule type" value="Genomic_DNA"/>
</dbReference>
<comment type="caution">
    <text evidence="2">The sequence shown here is derived from an EMBL/GenBank/DDBJ whole genome shotgun (WGS) entry which is preliminary data.</text>
</comment>
<reference evidence="2 3" key="1">
    <citation type="submission" date="2016-10" db="EMBL/GenBank/DDBJ databases">
        <title>The genome sequence of Colletotrichum fioriniae PJ7.</title>
        <authorList>
            <person name="Baroncelli R."/>
        </authorList>
    </citation>
    <scope>NUCLEOTIDE SEQUENCE [LARGE SCALE GENOMIC DNA]</scope>
    <source>
        <strain evidence="2 3">IMI 309622</strain>
    </source>
</reference>
<keyword evidence="3" id="KW-1185">Reference proteome</keyword>
<protein>
    <submittedName>
        <fullName evidence="2">Uncharacterized protein</fullName>
    </submittedName>
</protein>
<sequence length="68" mass="7984">SPKALCEHILTNNSHRAWYSFDQINSPYIEVSIIVVLGFDLLLFIKIHESKFSRLRSQDETITYPRMT</sequence>
<dbReference type="GeneID" id="85339770"/>
<proteinExistence type="predicted"/>
<dbReference type="AlphaFoldDB" id="A0AAI9YV55"/>
<accession>A0AAI9YV55</accession>
<feature type="non-terminal residue" evidence="2">
    <location>
        <position position="1"/>
    </location>
</feature>
<feature type="transmembrane region" description="Helical" evidence="1">
    <location>
        <begin position="28"/>
        <end position="47"/>
    </location>
</feature>
<name>A0AAI9YV55_9PEZI</name>
<keyword evidence="1" id="KW-0472">Membrane</keyword>
<gene>
    <name evidence="2" type="ORF">CCOS01_08061</name>
</gene>
<evidence type="ECO:0000313" key="2">
    <source>
        <dbReference type="EMBL" id="KAK1525643.1"/>
    </source>
</evidence>
<dbReference type="Proteomes" id="UP001240678">
    <property type="component" value="Unassembled WGS sequence"/>
</dbReference>
<dbReference type="RefSeq" id="XP_060312497.1">
    <property type="nucleotide sequence ID" value="XM_060456223.1"/>
</dbReference>